<dbReference type="GO" id="GO:0043123">
    <property type="term" value="P:positive regulation of canonical NF-kappaB signal transduction"/>
    <property type="evidence" value="ECO:0007669"/>
    <property type="project" value="InterPro"/>
</dbReference>
<dbReference type="SUPFAM" id="SSF52200">
    <property type="entry name" value="Toll/Interleukin receptor TIR domain"/>
    <property type="match status" value="1"/>
</dbReference>
<reference evidence="2" key="1">
    <citation type="submission" date="2015-05" db="UniProtKB">
        <authorList>
            <consortium name="EnsemblMetazoa"/>
        </authorList>
    </citation>
    <scope>IDENTIFICATION</scope>
</reference>
<dbReference type="eggNOG" id="ENOG502QWKI">
    <property type="taxonomic scope" value="Eukaryota"/>
</dbReference>
<sequence length="171" mass="19981">MRLISERCNRLIIVVSPSFLDSPANKFFVTFAQAIGIKQGQRKIIPCLYKRLQLPDQLRYYYVLDYTRKSQLWDFWAILHKSVISSATLNLPENNLEPVRIRELPKEDTKLAIECKKPEEWVCPVKSKEHCKQMEDPESLPISENDDCKLNVKTEENAERPKSPSQSLFKK</sequence>
<dbReference type="PANTHER" id="PTHR15079">
    <property type="entry name" value="MYD88"/>
    <property type="match status" value="1"/>
</dbReference>
<accession>T1I0G5</accession>
<evidence type="ECO:0000256" key="1">
    <source>
        <dbReference type="SAM" id="MobiDB-lite"/>
    </source>
</evidence>
<organism evidence="2 3">
    <name type="scientific">Rhodnius prolixus</name>
    <name type="common">Triatomid bug</name>
    <dbReference type="NCBI Taxonomy" id="13249"/>
    <lineage>
        <taxon>Eukaryota</taxon>
        <taxon>Metazoa</taxon>
        <taxon>Ecdysozoa</taxon>
        <taxon>Arthropoda</taxon>
        <taxon>Hexapoda</taxon>
        <taxon>Insecta</taxon>
        <taxon>Pterygota</taxon>
        <taxon>Neoptera</taxon>
        <taxon>Paraneoptera</taxon>
        <taxon>Hemiptera</taxon>
        <taxon>Heteroptera</taxon>
        <taxon>Panheteroptera</taxon>
        <taxon>Cimicomorpha</taxon>
        <taxon>Reduviidae</taxon>
        <taxon>Triatominae</taxon>
        <taxon>Rhodnius</taxon>
    </lineage>
</organism>
<feature type="region of interest" description="Disordered" evidence="1">
    <location>
        <begin position="134"/>
        <end position="171"/>
    </location>
</feature>
<dbReference type="GO" id="GO:0070976">
    <property type="term" value="F:TIR domain binding"/>
    <property type="evidence" value="ECO:0007669"/>
    <property type="project" value="InterPro"/>
</dbReference>
<dbReference type="AlphaFoldDB" id="T1I0G5"/>
<dbReference type="GO" id="GO:0008063">
    <property type="term" value="P:Toll signaling pathway"/>
    <property type="evidence" value="ECO:0007669"/>
    <property type="project" value="TreeGrafter"/>
</dbReference>
<dbReference type="Gene3D" id="3.40.50.10140">
    <property type="entry name" value="Toll/interleukin-1 receptor homology (TIR) domain"/>
    <property type="match status" value="1"/>
</dbReference>
<dbReference type="Proteomes" id="UP000015103">
    <property type="component" value="Unassembled WGS sequence"/>
</dbReference>
<dbReference type="GO" id="GO:0035325">
    <property type="term" value="F:Toll-like receptor binding"/>
    <property type="evidence" value="ECO:0007669"/>
    <property type="project" value="TreeGrafter"/>
</dbReference>
<dbReference type="GO" id="GO:0050830">
    <property type="term" value="P:defense response to Gram-positive bacterium"/>
    <property type="evidence" value="ECO:0007669"/>
    <property type="project" value="TreeGrafter"/>
</dbReference>
<dbReference type="GO" id="GO:0005886">
    <property type="term" value="C:plasma membrane"/>
    <property type="evidence" value="ECO:0007669"/>
    <property type="project" value="TreeGrafter"/>
</dbReference>
<dbReference type="PANTHER" id="PTHR15079:SF3">
    <property type="entry name" value="MYELOID DIFFERENTIATION PRIMARY RESPONSE PROTEIN MYD88"/>
    <property type="match status" value="1"/>
</dbReference>
<proteinExistence type="predicted"/>
<dbReference type="STRING" id="13249.T1I0G5"/>
<dbReference type="HOGENOM" id="CLU_1566833_0_0_1"/>
<dbReference type="InterPro" id="IPR017281">
    <property type="entry name" value="Myelin_different_resp_MyD88"/>
</dbReference>
<dbReference type="EMBL" id="ACPB03016100">
    <property type="status" value="NOT_ANNOTATED_CDS"/>
    <property type="molecule type" value="Genomic_DNA"/>
</dbReference>
<feature type="compositionally biased region" description="Basic and acidic residues" evidence="1">
    <location>
        <begin position="146"/>
        <end position="162"/>
    </location>
</feature>
<evidence type="ECO:0000313" key="2">
    <source>
        <dbReference type="EnsemblMetazoa" id="RPRC009785-PA"/>
    </source>
</evidence>
<dbReference type="InterPro" id="IPR000157">
    <property type="entry name" value="TIR_dom"/>
</dbReference>
<dbReference type="EnsemblMetazoa" id="RPRC009785-RA">
    <property type="protein sequence ID" value="RPRC009785-PA"/>
    <property type="gene ID" value="RPRC009785"/>
</dbReference>
<dbReference type="GO" id="GO:0045087">
    <property type="term" value="P:innate immune response"/>
    <property type="evidence" value="ECO:0007669"/>
    <property type="project" value="TreeGrafter"/>
</dbReference>
<dbReference type="InterPro" id="IPR035897">
    <property type="entry name" value="Toll_tir_struct_dom_sf"/>
</dbReference>
<evidence type="ECO:0000313" key="3">
    <source>
        <dbReference type="Proteomes" id="UP000015103"/>
    </source>
</evidence>
<dbReference type="GO" id="GO:0002755">
    <property type="term" value="P:MyD88-dependent toll-like receptor signaling pathway"/>
    <property type="evidence" value="ECO:0007669"/>
    <property type="project" value="InterPro"/>
</dbReference>
<keyword evidence="3" id="KW-1185">Reference proteome</keyword>
<name>T1I0G5_RHOPR</name>
<dbReference type="InParanoid" id="T1I0G5"/>
<dbReference type="PROSITE" id="PS50104">
    <property type="entry name" value="TIR"/>
    <property type="match status" value="1"/>
</dbReference>
<dbReference type="VEuPathDB" id="VectorBase:RPRC009785"/>
<dbReference type="GO" id="GO:0034142">
    <property type="term" value="P:toll-like receptor 4 signaling pathway"/>
    <property type="evidence" value="ECO:0007669"/>
    <property type="project" value="TreeGrafter"/>
</dbReference>
<protein>
    <submittedName>
        <fullName evidence="2">Uncharacterized protein</fullName>
    </submittedName>
</protein>